<dbReference type="PANTHER" id="PTHR42685:SF22">
    <property type="entry name" value="CONDITIONED MEDIUM FACTOR RECEPTOR 1"/>
    <property type="match status" value="1"/>
</dbReference>
<dbReference type="HOGENOM" id="CLU_024648_6_2_5"/>
<evidence type="ECO:0000259" key="3">
    <source>
        <dbReference type="Pfam" id="PF00890"/>
    </source>
</evidence>
<dbReference type="Proteomes" id="UP000006230">
    <property type="component" value="Unassembled WGS sequence"/>
</dbReference>
<evidence type="ECO:0000313" key="4">
    <source>
        <dbReference type="EMBL" id="EAU47226.1"/>
    </source>
</evidence>
<dbReference type="GO" id="GO:0016491">
    <property type="term" value="F:oxidoreductase activity"/>
    <property type="evidence" value="ECO:0007669"/>
    <property type="project" value="UniProtKB-KW"/>
</dbReference>
<dbReference type="PRINTS" id="PR00420">
    <property type="entry name" value="RNGMNOXGNASE"/>
</dbReference>
<accession>Q0FSM7</accession>
<dbReference type="EMBL" id="AATQ01000008">
    <property type="protein sequence ID" value="EAU47226.1"/>
    <property type="molecule type" value="Genomic_DNA"/>
</dbReference>
<keyword evidence="2" id="KW-0560">Oxidoreductase</keyword>
<organism evidence="4 5">
    <name type="scientific">Salipiger bermudensis (strain DSM 26914 / JCM 13377 / KCTC 12554 / HTCC2601)</name>
    <name type="common">Pelagibaca bermudensis</name>
    <dbReference type="NCBI Taxonomy" id="314265"/>
    <lineage>
        <taxon>Bacteria</taxon>
        <taxon>Pseudomonadati</taxon>
        <taxon>Pseudomonadota</taxon>
        <taxon>Alphaproteobacteria</taxon>
        <taxon>Rhodobacterales</taxon>
        <taxon>Roseobacteraceae</taxon>
        <taxon>Salipiger</taxon>
    </lineage>
</organism>
<reference evidence="4 5" key="1">
    <citation type="journal article" date="2010" name="J. Bacteriol.">
        <title>Genome sequences of Pelagibaca bermudensis HTCC2601T and Maritimibacter alkaliphilus HTCC2654T, the type strains of two marine Roseobacter genera.</title>
        <authorList>
            <person name="Thrash J.C."/>
            <person name="Cho J.C."/>
            <person name="Ferriera S."/>
            <person name="Johnson J."/>
            <person name="Vergin K.L."/>
            <person name="Giovannoni S.J."/>
        </authorList>
    </citation>
    <scope>NUCLEOTIDE SEQUENCE [LARGE SCALE GENOMIC DNA]</scope>
    <source>
        <strain evidence="5">DSM 26914 / JCM 13377 / KCTC 12554 / HTCC2601</strain>
    </source>
</reference>
<dbReference type="SUPFAM" id="SSF51905">
    <property type="entry name" value="FAD/NAD(P)-binding domain"/>
    <property type="match status" value="1"/>
</dbReference>
<gene>
    <name evidence="4" type="ORF">R2601_05868</name>
</gene>
<keyword evidence="1" id="KW-0285">Flavoprotein</keyword>
<keyword evidence="5" id="KW-1185">Reference proteome</keyword>
<dbReference type="eggNOG" id="COG0644">
    <property type="taxonomic scope" value="Bacteria"/>
</dbReference>
<dbReference type="InterPro" id="IPR003953">
    <property type="entry name" value="FAD-dep_OxRdtase_2_FAD-bd"/>
</dbReference>
<dbReference type="RefSeq" id="WP_007802998.1">
    <property type="nucleotide sequence ID" value="NZ_DS022277.1"/>
</dbReference>
<protein>
    <recommendedName>
        <fullName evidence="3">FAD-dependent oxidoreductase 2 FAD-binding domain-containing protein</fullName>
    </recommendedName>
</protein>
<proteinExistence type="predicted"/>
<dbReference type="InterPro" id="IPR050407">
    <property type="entry name" value="Geranylgeranyl_reductase"/>
</dbReference>
<dbReference type="AlphaFoldDB" id="Q0FSM7"/>
<dbReference type="OrthoDB" id="9799983at2"/>
<sequence>MTVHDVAVIGAGPAGLAAALTLAEGGARVVVLERSESFRDMPGEHLGPAALPVLARLGWTPRAPGAVPLSAIVSHWRAGPPVRQEALFDPYGLGFAIERATLLSDLAARAGAAGAALRFGSTARGISGRPGDWRITCDSGDVTAGAIFDASGRARRVARALGAAAGAADDLICHHRVLAGADAGAVELVLEAVDQGWWYTLALPRPGRIAAGFVTDRMTGAVWESALGRAPATRARIGGFSECTRCTVPCGSPGQHLAGGAGWRGLGDAHAASDPLSGLGLARALSDGREAARVYLGLAPEPVPLPPRSAETATRRLLYAEAGARWPRASFWRARTEDKRRPLALRERA</sequence>
<evidence type="ECO:0000256" key="2">
    <source>
        <dbReference type="ARBA" id="ARBA00023002"/>
    </source>
</evidence>
<evidence type="ECO:0000313" key="5">
    <source>
        <dbReference type="Proteomes" id="UP000006230"/>
    </source>
</evidence>
<evidence type="ECO:0000256" key="1">
    <source>
        <dbReference type="ARBA" id="ARBA00022630"/>
    </source>
</evidence>
<comment type="caution">
    <text evidence="4">The sequence shown here is derived from an EMBL/GenBank/DDBJ whole genome shotgun (WGS) entry which is preliminary data.</text>
</comment>
<feature type="domain" description="FAD-dependent oxidoreductase 2 FAD-binding" evidence="3">
    <location>
        <begin position="5"/>
        <end position="39"/>
    </location>
</feature>
<name>Q0FSM7_SALBH</name>
<dbReference type="InterPro" id="IPR036188">
    <property type="entry name" value="FAD/NAD-bd_sf"/>
</dbReference>
<dbReference type="Pfam" id="PF00890">
    <property type="entry name" value="FAD_binding_2"/>
    <property type="match status" value="1"/>
</dbReference>
<dbReference type="PANTHER" id="PTHR42685">
    <property type="entry name" value="GERANYLGERANYL DIPHOSPHATE REDUCTASE"/>
    <property type="match status" value="1"/>
</dbReference>
<dbReference type="STRING" id="314265.R2601_05868"/>
<dbReference type="Gene3D" id="3.50.50.60">
    <property type="entry name" value="FAD/NAD(P)-binding domain"/>
    <property type="match status" value="1"/>
</dbReference>